<keyword evidence="2" id="KW-1185">Reference proteome</keyword>
<evidence type="ECO:0000313" key="1">
    <source>
        <dbReference type="EMBL" id="KGE16868.1"/>
    </source>
</evidence>
<evidence type="ECO:0000313" key="2">
    <source>
        <dbReference type="Proteomes" id="UP000029734"/>
    </source>
</evidence>
<reference evidence="1 2" key="1">
    <citation type="submission" date="2014-08" db="EMBL/GenBank/DDBJ databases">
        <authorList>
            <person name="den Bakker H.C."/>
        </authorList>
    </citation>
    <scope>NUCLEOTIDE SEQUENCE [LARGE SCALE GENOMIC DNA]</scope>
    <source>
        <strain evidence="1 2">DSM 18334</strain>
    </source>
</reference>
<dbReference type="RefSeq" id="WP_036655166.1">
    <property type="nucleotide sequence ID" value="NZ_JQCR01000003.1"/>
</dbReference>
<sequence length="141" mass="14926">MSKVIIDYNSSVVTPIANGVNIPIPTTPAGVSIATTSVYIDPANPASATNRVELTATFGYRSIVGEPEIIVRLWRAGTEIYYALAGDAFNGADEYSLVSLQMIEHAPLGTQNYQLIVENRNPASTARVIGPITFTAIAIGG</sequence>
<dbReference type="Proteomes" id="UP000029734">
    <property type="component" value="Unassembled WGS sequence"/>
</dbReference>
<proteinExistence type="predicted"/>
<protein>
    <recommendedName>
        <fullName evidence="3">Exosporium protein C</fullName>
    </recommendedName>
</protein>
<organism evidence="1 2">
    <name type="scientific">Paenibacillus wynnii</name>
    <dbReference type="NCBI Taxonomy" id="268407"/>
    <lineage>
        <taxon>Bacteria</taxon>
        <taxon>Bacillati</taxon>
        <taxon>Bacillota</taxon>
        <taxon>Bacilli</taxon>
        <taxon>Bacillales</taxon>
        <taxon>Paenibacillaceae</taxon>
        <taxon>Paenibacillus</taxon>
    </lineage>
</organism>
<dbReference type="OrthoDB" id="2922920at2"/>
<gene>
    <name evidence="1" type="ORF">PWYN_19500</name>
</gene>
<comment type="caution">
    <text evidence="1">The sequence shown here is derived from an EMBL/GenBank/DDBJ whole genome shotgun (WGS) entry which is preliminary data.</text>
</comment>
<dbReference type="eggNOG" id="ENOG503413P">
    <property type="taxonomic scope" value="Bacteria"/>
</dbReference>
<dbReference type="EMBL" id="JQCR01000003">
    <property type="protein sequence ID" value="KGE16868.1"/>
    <property type="molecule type" value="Genomic_DNA"/>
</dbReference>
<reference evidence="1 2" key="2">
    <citation type="submission" date="2014-10" db="EMBL/GenBank/DDBJ databases">
        <title>Comparative genomics of the Paenibacillus odorifer group.</title>
        <authorList>
            <person name="Tsai Y.-C."/>
            <person name="Martin N."/>
            <person name="Korlach J."/>
            <person name="Wiedmann M."/>
        </authorList>
    </citation>
    <scope>NUCLEOTIDE SEQUENCE [LARGE SCALE GENOMIC DNA]</scope>
    <source>
        <strain evidence="1 2">DSM 18334</strain>
    </source>
</reference>
<accession>A0A098M4B7</accession>
<evidence type="ECO:0008006" key="3">
    <source>
        <dbReference type="Google" id="ProtNLM"/>
    </source>
</evidence>
<dbReference type="AlphaFoldDB" id="A0A098M4B7"/>
<name>A0A098M4B7_9BACL</name>